<sequence>MKRIGVLGAGIAGCSFAKLAAGHFDVEILERNQVHGGIARTRTVEGVTWHPTGGHCFNSKYPEVLRFVFEQVLSKDQWHSVQRRAVIKLLDHEVLYPIEFAVKQIHAFAPDLALNITKDFLNAVDDRSYASLEDWFRKMFGHTLAEAYFIPYNTKIWNRHPREMSPAWVEGKLPLPDKQSFFKGLIGQANDQMPHASFYYPNSNDQNTFIDALADGLNIEYGFNVNHIHHDKSRRQWIVNGSRTYDMIVSTLPLDILPGLITGTPPGILEMAGQLRYNKVTTMLWETMPTNNTWTYIPSPDSLFHRYIHIGSFFSPARNFSIIEAVGEISRERMVKSAEQDPFLIRPLDYHVSDHAYVVFDENYAAATQRIQAYLQQAGMATLGRFGEWQYYNMDVCIKRSMDLVNQLKQKMELVKEVN</sequence>
<dbReference type="AlphaFoldDB" id="A0A3B7MMM0"/>
<reference evidence="1 2" key="1">
    <citation type="submission" date="2018-09" db="EMBL/GenBank/DDBJ databases">
        <title>Genome sequencing of strain 6GH32-13.</title>
        <authorList>
            <person name="Weon H.-Y."/>
            <person name="Heo J."/>
            <person name="Kwon S.-W."/>
        </authorList>
    </citation>
    <scope>NUCLEOTIDE SEQUENCE [LARGE SCALE GENOMIC DNA]</scope>
    <source>
        <strain evidence="1 2">5GH32-13</strain>
    </source>
</reference>
<organism evidence="1 2">
    <name type="scientific">Paraflavitalea soli</name>
    <dbReference type="NCBI Taxonomy" id="2315862"/>
    <lineage>
        <taxon>Bacteria</taxon>
        <taxon>Pseudomonadati</taxon>
        <taxon>Bacteroidota</taxon>
        <taxon>Chitinophagia</taxon>
        <taxon>Chitinophagales</taxon>
        <taxon>Chitinophagaceae</taxon>
        <taxon>Paraflavitalea</taxon>
    </lineage>
</organism>
<evidence type="ECO:0000313" key="1">
    <source>
        <dbReference type="EMBL" id="AXY74553.1"/>
    </source>
</evidence>
<gene>
    <name evidence="1" type="ORF">D3H65_11440</name>
</gene>
<dbReference type="InterPro" id="IPR036188">
    <property type="entry name" value="FAD/NAD-bd_sf"/>
</dbReference>
<dbReference type="EMBL" id="CP032157">
    <property type="protein sequence ID" value="AXY74553.1"/>
    <property type="molecule type" value="Genomic_DNA"/>
</dbReference>
<accession>A0A3B7MMM0</accession>
<dbReference type="KEGG" id="pseg:D3H65_11440"/>
<evidence type="ECO:0000313" key="2">
    <source>
        <dbReference type="Proteomes" id="UP000263900"/>
    </source>
</evidence>
<dbReference type="Proteomes" id="UP000263900">
    <property type="component" value="Chromosome"/>
</dbReference>
<protein>
    <submittedName>
        <fullName evidence="1">Nucleotidyl-sugar pyranose mutase</fullName>
    </submittedName>
</protein>
<dbReference type="PANTHER" id="PTHR21197:SF0">
    <property type="entry name" value="UDP-GALACTOPYRANOSE MUTASE"/>
    <property type="match status" value="1"/>
</dbReference>
<dbReference type="Gene3D" id="3.50.50.60">
    <property type="entry name" value="FAD/NAD(P)-binding domain"/>
    <property type="match status" value="1"/>
</dbReference>
<proteinExistence type="predicted"/>
<dbReference type="OrthoDB" id="9769600at2"/>
<dbReference type="GO" id="GO:0050660">
    <property type="term" value="F:flavin adenine dinucleotide binding"/>
    <property type="evidence" value="ECO:0007669"/>
    <property type="project" value="TreeGrafter"/>
</dbReference>
<name>A0A3B7MMM0_9BACT</name>
<dbReference type="Pfam" id="PF13450">
    <property type="entry name" value="NAD_binding_8"/>
    <property type="match status" value="1"/>
</dbReference>
<dbReference type="GO" id="GO:0008767">
    <property type="term" value="F:UDP-galactopyranose mutase activity"/>
    <property type="evidence" value="ECO:0007669"/>
    <property type="project" value="TreeGrafter"/>
</dbReference>
<keyword evidence="2" id="KW-1185">Reference proteome</keyword>
<dbReference type="PANTHER" id="PTHR21197">
    <property type="entry name" value="UDP-GALACTOPYRANOSE MUTASE"/>
    <property type="match status" value="1"/>
</dbReference>
<dbReference type="SUPFAM" id="SSF51971">
    <property type="entry name" value="Nucleotide-binding domain"/>
    <property type="match status" value="1"/>
</dbReference>
<dbReference type="GO" id="GO:0005829">
    <property type="term" value="C:cytosol"/>
    <property type="evidence" value="ECO:0007669"/>
    <property type="project" value="TreeGrafter"/>
</dbReference>
<dbReference type="RefSeq" id="WP_119050438.1">
    <property type="nucleotide sequence ID" value="NZ_CP032157.1"/>
</dbReference>